<dbReference type="GO" id="GO:0045944">
    <property type="term" value="P:positive regulation of transcription by RNA polymerase II"/>
    <property type="evidence" value="ECO:0007669"/>
    <property type="project" value="TreeGrafter"/>
</dbReference>
<dbReference type="GO" id="GO:0000976">
    <property type="term" value="F:transcription cis-regulatory region binding"/>
    <property type="evidence" value="ECO:0007669"/>
    <property type="project" value="TreeGrafter"/>
</dbReference>
<sequence>MALGPANGRRLKRSLPPDQAAKKRTKTFTGCSTCRQRSLKCGLERPACLRCQWSGMRCGGYGVRLTWPGEDSGTGRRYMLEPALSRRPILSEDAVDQALSCIESADGENAIAVDLFSVFRLGKHQPEVVEDPRTTCSVIAVASDSARFAAGMARALPTIIFPALNSSAVRVEHEKLLMHHWTCFLSGAMTAFPRPDNAFRDIITPRALSALTFNSNSPAHLALLAALYALAAASKSTLREEDFPAFHRIHLQYLNSSTHYLNQALSSTDFEEQQAILATIMLLVVIPAFTGDSSDWRVHLRGADLWLNTVDLDQWRCSRSAATLYQLFSIVASLRPVHRRLANGLPLPKRRLQISATAETVKSPQKWINQYVSAEEIADDNALNELELAVYRSDPRHVVLKSPTTMYERMAHAHTMLFHYACHIYFGSALRRRTSSAMQYFVTCAIAHIEEITQLETGLDVSGIMWPAFITACAAENPELRSRTMQYFIFRERLGIANVTNAKQVTMEVWRRQDEAGPDTHISWQEVMADLKIDIILS</sequence>
<dbReference type="PANTHER" id="PTHR37534:SF49">
    <property type="entry name" value="LYSINE BIOSYNTHESIS REGULATORY PROTEIN LYS14"/>
    <property type="match status" value="1"/>
</dbReference>
<dbReference type="PANTHER" id="PTHR37534">
    <property type="entry name" value="TRANSCRIPTIONAL ACTIVATOR PROTEIN UGA3"/>
    <property type="match status" value="1"/>
</dbReference>
<dbReference type="PROSITE" id="PS50048">
    <property type="entry name" value="ZN2_CY6_FUNGAL_2"/>
    <property type="match status" value="1"/>
</dbReference>
<evidence type="ECO:0000313" key="5">
    <source>
        <dbReference type="Proteomes" id="UP000799767"/>
    </source>
</evidence>
<evidence type="ECO:0000259" key="3">
    <source>
        <dbReference type="PROSITE" id="PS50048"/>
    </source>
</evidence>
<dbReference type="GeneID" id="54470771"/>
<evidence type="ECO:0000313" key="4">
    <source>
        <dbReference type="EMBL" id="KAF2482783.1"/>
    </source>
</evidence>
<name>A0A6A6PTJ3_9PEZI</name>
<dbReference type="SMART" id="SM00066">
    <property type="entry name" value="GAL4"/>
    <property type="match status" value="1"/>
</dbReference>
<dbReference type="InterPro" id="IPR001138">
    <property type="entry name" value="Zn2Cys6_DnaBD"/>
</dbReference>
<dbReference type="GO" id="GO:0008270">
    <property type="term" value="F:zinc ion binding"/>
    <property type="evidence" value="ECO:0007669"/>
    <property type="project" value="InterPro"/>
</dbReference>
<organism evidence="4 5">
    <name type="scientific">Neohortaea acidophila</name>
    <dbReference type="NCBI Taxonomy" id="245834"/>
    <lineage>
        <taxon>Eukaryota</taxon>
        <taxon>Fungi</taxon>
        <taxon>Dikarya</taxon>
        <taxon>Ascomycota</taxon>
        <taxon>Pezizomycotina</taxon>
        <taxon>Dothideomycetes</taxon>
        <taxon>Dothideomycetidae</taxon>
        <taxon>Mycosphaerellales</taxon>
        <taxon>Teratosphaeriaceae</taxon>
        <taxon>Neohortaea</taxon>
    </lineage>
</organism>
<dbReference type="GO" id="GO:0005634">
    <property type="term" value="C:nucleus"/>
    <property type="evidence" value="ECO:0007669"/>
    <property type="project" value="UniProtKB-SubCell"/>
</dbReference>
<dbReference type="EMBL" id="MU001636">
    <property type="protein sequence ID" value="KAF2482783.1"/>
    <property type="molecule type" value="Genomic_DNA"/>
</dbReference>
<keyword evidence="2" id="KW-0539">Nucleus</keyword>
<dbReference type="Proteomes" id="UP000799767">
    <property type="component" value="Unassembled WGS sequence"/>
</dbReference>
<gene>
    <name evidence="4" type="ORF">BDY17DRAFT_166370</name>
</gene>
<dbReference type="Gene3D" id="4.10.240.10">
    <property type="entry name" value="Zn(2)-C6 fungal-type DNA-binding domain"/>
    <property type="match status" value="1"/>
</dbReference>
<dbReference type="RefSeq" id="XP_033589353.1">
    <property type="nucleotide sequence ID" value="XM_033729769.1"/>
</dbReference>
<protein>
    <submittedName>
        <fullName evidence="4">Fungal-specific transcription factor domain-containing protein</fullName>
    </submittedName>
</protein>
<evidence type="ECO:0000256" key="2">
    <source>
        <dbReference type="ARBA" id="ARBA00023242"/>
    </source>
</evidence>
<dbReference type="InterPro" id="IPR021858">
    <property type="entry name" value="Fun_TF"/>
</dbReference>
<dbReference type="AlphaFoldDB" id="A0A6A6PTJ3"/>
<feature type="domain" description="Zn(2)-C6 fungal-type" evidence="3">
    <location>
        <begin position="30"/>
        <end position="58"/>
    </location>
</feature>
<comment type="subcellular location">
    <subcellularLocation>
        <location evidence="1">Nucleus</location>
    </subcellularLocation>
</comment>
<reference evidence="4" key="1">
    <citation type="journal article" date="2020" name="Stud. Mycol.">
        <title>101 Dothideomycetes genomes: a test case for predicting lifestyles and emergence of pathogens.</title>
        <authorList>
            <person name="Haridas S."/>
            <person name="Albert R."/>
            <person name="Binder M."/>
            <person name="Bloem J."/>
            <person name="Labutti K."/>
            <person name="Salamov A."/>
            <person name="Andreopoulos B."/>
            <person name="Baker S."/>
            <person name="Barry K."/>
            <person name="Bills G."/>
            <person name="Bluhm B."/>
            <person name="Cannon C."/>
            <person name="Castanera R."/>
            <person name="Culley D."/>
            <person name="Daum C."/>
            <person name="Ezra D."/>
            <person name="Gonzalez J."/>
            <person name="Henrissat B."/>
            <person name="Kuo A."/>
            <person name="Liang C."/>
            <person name="Lipzen A."/>
            <person name="Lutzoni F."/>
            <person name="Magnuson J."/>
            <person name="Mondo S."/>
            <person name="Nolan M."/>
            <person name="Ohm R."/>
            <person name="Pangilinan J."/>
            <person name="Park H.-J."/>
            <person name="Ramirez L."/>
            <person name="Alfaro M."/>
            <person name="Sun H."/>
            <person name="Tritt A."/>
            <person name="Yoshinaga Y."/>
            <person name="Zwiers L.-H."/>
            <person name="Turgeon B."/>
            <person name="Goodwin S."/>
            <person name="Spatafora J."/>
            <person name="Crous P."/>
            <person name="Grigoriev I."/>
        </authorList>
    </citation>
    <scope>NUCLEOTIDE SEQUENCE</scope>
    <source>
        <strain evidence="4">CBS 113389</strain>
    </source>
</reference>
<proteinExistence type="predicted"/>
<dbReference type="OrthoDB" id="3477330at2759"/>
<dbReference type="SUPFAM" id="SSF57701">
    <property type="entry name" value="Zn2/Cys6 DNA-binding domain"/>
    <property type="match status" value="1"/>
</dbReference>
<dbReference type="Pfam" id="PF00172">
    <property type="entry name" value="Zn_clus"/>
    <property type="match status" value="1"/>
</dbReference>
<dbReference type="CDD" id="cd00067">
    <property type="entry name" value="GAL4"/>
    <property type="match status" value="1"/>
</dbReference>
<evidence type="ECO:0000256" key="1">
    <source>
        <dbReference type="ARBA" id="ARBA00004123"/>
    </source>
</evidence>
<keyword evidence="5" id="KW-1185">Reference proteome</keyword>
<dbReference type="Pfam" id="PF11951">
    <property type="entry name" value="Fungal_trans_2"/>
    <property type="match status" value="2"/>
</dbReference>
<dbReference type="GO" id="GO:0000981">
    <property type="term" value="F:DNA-binding transcription factor activity, RNA polymerase II-specific"/>
    <property type="evidence" value="ECO:0007669"/>
    <property type="project" value="InterPro"/>
</dbReference>
<dbReference type="InterPro" id="IPR036864">
    <property type="entry name" value="Zn2-C6_fun-type_DNA-bd_sf"/>
</dbReference>
<accession>A0A6A6PTJ3</accession>